<reference evidence="5 6" key="1">
    <citation type="submission" date="2018-10" db="EMBL/GenBank/DDBJ databases">
        <title>Draft genome sequence of Zhongshania sp. DSW25-10.</title>
        <authorList>
            <person name="Oh J."/>
        </authorList>
    </citation>
    <scope>NUCLEOTIDE SEQUENCE [LARGE SCALE GENOMIC DNA]</scope>
    <source>
        <strain evidence="5 6">DSW25-10</strain>
    </source>
</reference>
<keyword evidence="5" id="KW-0378">Hydrolase</keyword>
<comment type="caution">
    <text evidence="5">The sequence shown here is derived from an EMBL/GenBank/DDBJ whole genome shotgun (WGS) entry which is preliminary data.</text>
</comment>
<sequence length="444" mass="49209">MVSGAVKKRIPEGYKQTEVGVIPEDWLVAELGTLCSYQNGMAQESYFNKSSGYKVVSIGNYSPTGRFVSTGSYIARSHAAVIRKFILNKGDLAMILNDKTAVGTIIGRVLLIDKDDEYVMNQRTMRLASNGKISPEYLYFLINSDFIHKNIVGLSKPGTQIYINTDDVTSLPLCAPADKKEQTAIANALSDVDALITSLEKLIAKKRAIKTAAMQQLLTGKKRLSPFDQNHTGYKQTELGEIPEDWEVIRIGDIADVKTGPFGSSLHERDYVQDGTPIITVEHLGEIGISSQNLPMVSDLDRARLRAYSLRKGDIAFSRVGSVDRNALILSEHEGWLFSGRLLRVRFKNRDAVPSFFSHQFHTAPFKQRVLEVAVGQTMASLNTQILKGILVLNPSSKAERAAISGVLDNMNTDISRVMGRLEKTQQIKQGMMQELLTGRTRLI</sequence>
<dbReference type="GO" id="GO:0004519">
    <property type="term" value="F:endonuclease activity"/>
    <property type="evidence" value="ECO:0007669"/>
    <property type="project" value="UniProtKB-KW"/>
</dbReference>
<evidence type="ECO:0000313" key="6">
    <source>
        <dbReference type="Proteomes" id="UP000274695"/>
    </source>
</evidence>
<evidence type="ECO:0000256" key="1">
    <source>
        <dbReference type="ARBA" id="ARBA00010923"/>
    </source>
</evidence>
<keyword evidence="2" id="KW-0680">Restriction system</keyword>
<keyword evidence="3" id="KW-0238">DNA-binding</keyword>
<dbReference type="EMBL" id="RHGB01000010">
    <property type="protein sequence ID" value="RNL63444.1"/>
    <property type="molecule type" value="Genomic_DNA"/>
</dbReference>
<name>A0ABX9W1U1_9GAMM</name>
<dbReference type="PANTHER" id="PTHR30408:SF12">
    <property type="entry name" value="TYPE I RESTRICTION ENZYME MJAVIII SPECIFICITY SUBUNIT"/>
    <property type="match status" value="1"/>
</dbReference>
<feature type="domain" description="Type I restriction modification DNA specificity" evidence="4">
    <location>
        <begin position="243"/>
        <end position="412"/>
    </location>
</feature>
<dbReference type="SUPFAM" id="SSF116734">
    <property type="entry name" value="DNA methylase specificity domain"/>
    <property type="match status" value="2"/>
</dbReference>
<dbReference type="InterPro" id="IPR052021">
    <property type="entry name" value="Type-I_RS_S_subunit"/>
</dbReference>
<organism evidence="5 6">
    <name type="scientific">Zhongshania marina</name>
    <dbReference type="NCBI Taxonomy" id="2304603"/>
    <lineage>
        <taxon>Bacteria</taxon>
        <taxon>Pseudomonadati</taxon>
        <taxon>Pseudomonadota</taxon>
        <taxon>Gammaproteobacteria</taxon>
        <taxon>Cellvibrionales</taxon>
        <taxon>Spongiibacteraceae</taxon>
        <taxon>Zhongshania</taxon>
    </lineage>
</organism>
<protein>
    <submittedName>
        <fullName evidence="5">Restriction endonuclease subunit S</fullName>
    </submittedName>
</protein>
<dbReference type="InterPro" id="IPR000055">
    <property type="entry name" value="Restrct_endonuc_typeI_TRD"/>
</dbReference>
<keyword evidence="6" id="KW-1185">Reference proteome</keyword>
<dbReference type="PANTHER" id="PTHR30408">
    <property type="entry name" value="TYPE-1 RESTRICTION ENZYME ECOKI SPECIFICITY PROTEIN"/>
    <property type="match status" value="1"/>
</dbReference>
<evidence type="ECO:0000256" key="2">
    <source>
        <dbReference type="ARBA" id="ARBA00022747"/>
    </source>
</evidence>
<dbReference type="Proteomes" id="UP000274695">
    <property type="component" value="Unassembled WGS sequence"/>
</dbReference>
<keyword evidence="5" id="KW-0540">Nuclease</keyword>
<dbReference type="Pfam" id="PF01420">
    <property type="entry name" value="Methylase_S"/>
    <property type="match status" value="2"/>
</dbReference>
<keyword evidence="5" id="KW-0255">Endonuclease</keyword>
<gene>
    <name evidence="5" type="ORF">D0911_10035</name>
</gene>
<feature type="domain" description="Type I restriction modification DNA specificity" evidence="4">
    <location>
        <begin position="23"/>
        <end position="203"/>
    </location>
</feature>
<accession>A0ABX9W1U1</accession>
<dbReference type="Gene3D" id="3.90.220.20">
    <property type="entry name" value="DNA methylase specificity domains"/>
    <property type="match status" value="2"/>
</dbReference>
<evidence type="ECO:0000256" key="3">
    <source>
        <dbReference type="ARBA" id="ARBA00023125"/>
    </source>
</evidence>
<evidence type="ECO:0000259" key="4">
    <source>
        <dbReference type="Pfam" id="PF01420"/>
    </source>
</evidence>
<proteinExistence type="inferred from homology"/>
<evidence type="ECO:0000313" key="5">
    <source>
        <dbReference type="EMBL" id="RNL63444.1"/>
    </source>
</evidence>
<dbReference type="InterPro" id="IPR044946">
    <property type="entry name" value="Restrct_endonuc_typeI_TRD_sf"/>
</dbReference>
<dbReference type="Gene3D" id="1.10.287.1120">
    <property type="entry name" value="Bipartite methylase S protein"/>
    <property type="match status" value="2"/>
</dbReference>
<comment type="similarity">
    <text evidence="1">Belongs to the type-I restriction system S methylase family.</text>
</comment>